<evidence type="ECO:0000256" key="3">
    <source>
        <dbReference type="ARBA" id="ARBA00022741"/>
    </source>
</evidence>
<dbReference type="AlphaFoldDB" id="A0A5C6A2K6"/>
<dbReference type="GO" id="GO:0016020">
    <property type="term" value="C:membrane"/>
    <property type="evidence" value="ECO:0007669"/>
    <property type="project" value="InterPro"/>
</dbReference>
<keyword evidence="3" id="KW-0547">Nucleotide-binding</keyword>
<dbReference type="GO" id="GO:0035435">
    <property type="term" value="P:phosphate ion transmembrane transport"/>
    <property type="evidence" value="ECO:0007669"/>
    <property type="project" value="InterPro"/>
</dbReference>
<accession>A0A5C6A2K6</accession>
<evidence type="ECO:0000256" key="2">
    <source>
        <dbReference type="ARBA" id="ARBA00022592"/>
    </source>
</evidence>
<dbReference type="SUPFAM" id="SSF52540">
    <property type="entry name" value="P-loop containing nucleoside triphosphate hydrolases"/>
    <property type="match status" value="1"/>
</dbReference>
<evidence type="ECO:0000259" key="5">
    <source>
        <dbReference type="PROSITE" id="PS50893"/>
    </source>
</evidence>
<proteinExistence type="predicted"/>
<dbReference type="OrthoDB" id="9802185at2"/>
<dbReference type="InterPro" id="IPR027417">
    <property type="entry name" value="P-loop_NTPase"/>
</dbReference>
<gene>
    <name evidence="6" type="primary">pstB3</name>
    <name evidence="6" type="ORF">Pla100_40550</name>
</gene>
<evidence type="ECO:0000256" key="4">
    <source>
        <dbReference type="ARBA" id="ARBA00022840"/>
    </source>
</evidence>
<dbReference type="InterPro" id="IPR003593">
    <property type="entry name" value="AAA+_ATPase"/>
</dbReference>
<dbReference type="PROSITE" id="PS50893">
    <property type="entry name" value="ABC_TRANSPORTER_2"/>
    <property type="match status" value="1"/>
</dbReference>
<feature type="domain" description="ABC transporter" evidence="5">
    <location>
        <begin position="2"/>
        <end position="247"/>
    </location>
</feature>
<keyword evidence="2" id="KW-0592">Phosphate transport</keyword>
<name>A0A5C6A2K6_9BACT</name>
<evidence type="ECO:0000313" key="6">
    <source>
        <dbReference type="EMBL" id="TWT93537.1"/>
    </source>
</evidence>
<dbReference type="InterPro" id="IPR017871">
    <property type="entry name" value="ABC_transporter-like_CS"/>
</dbReference>
<dbReference type="InterPro" id="IPR005670">
    <property type="entry name" value="PstB-like"/>
</dbReference>
<comment type="caution">
    <text evidence="6">The sequence shown here is derived from an EMBL/GenBank/DDBJ whole genome shotgun (WGS) entry which is preliminary data.</text>
</comment>
<protein>
    <submittedName>
        <fullName evidence="6">Phosphate import ATP-binding protein PstB 3</fullName>
    </submittedName>
</protein>
<dbReference type="CDD" id="cd03260">
    <property type="entry name" value="ABC_PstB_phosphate_transporter"/>
    <property type="match status" value="1"/>
</dbReference>
<evidence type="ECO:0000313" key="7">
    <source>
        <dbReference type="Proteomes" id="UP000316213"/>
    </source>
</evidence>
<dbReference type="GO" id="GO:0005524">
    <property type="term" value="F:ATP binding"/>
    <property type="evidence" value="ECO:0007669"/>
    <property type="project" value="UniProtKB-KW"/>
</dbReference>
<dbReference type="Proteomes" id="UP000316213">
    <property type="component" value="Unassembled WGS sequence"/>
</dbReference>
<dbReference type="GO" id="GO:0005315">
    <property type="term" value="F:phosphate transmembrane transporter activity"/>
    <property type="evidence" value="ECO:0007669"/>
    <property type="project" value="InterPro"/>
</dbReference>
<dbReference type="PANTHER" id="PTHR43423">
    <property type="entry name" value="ABC TRANSPORTER I FAMILY MEMBER 17"/>
    <property type="match status" value="1"/>
</dbReference>
<dbReference type="GO" id="GO:0016887">
    <property type="term" value="F:ATP hydrolysis activity"/>
    <property type="evidence" value="ECO:0007669"/>
    <property type="project" value="InterPro"/>
</dbReference>
<dbReference type="Gene3D" id="3.40.50.300">
    <property type="entry name" value="P-loop containing nucleotide triphosphate hydrolases"/>
    <property type="match status" value="1"/>
</dbReference>
<dbReference type="RefSeq" id="WP_146579365.1">
    <property type="nucleotide sequence ID" value="NZ_SJPM01000009.1"/>
</dbReference>
<sequence length="252" mass="27640">MIVTEELSVAYHGRTVLRDVSINAVPGTILALVGPSGCGKSSFLAALNRLTDMIPGASVGGRIRFGGIDLDEAFSSSAELRRHVGMIFQKPNPFAMSIARNIELPLREHGCRDRSELQRVTENVLRDVGLWDEVRDRLDQSALELSGGQQQRLCIARAFALKPQVLLMDEPCSSLDPVSAERVERLIASMRGRYTVLIVTHNLAQARRLADQVAVFWTHDGVGEIIEQGQTETVFTEPSNSIVASYLSGRQG</sequence>
<reference evidence="6 7" key="1">
    <citation type="submission" date="2019-02" db="EMBL/GenBank/DDBJ databases">
        <title>Deep-cultivation of Planctomycetes and their phenomic and genomic characterization uncovers novel biology.</title>
        <authorList>
            <person name="Wiegand S."/>
            <person name="Jogler M."/>
            <person name="Boedeker C."/>
            <person name="Pinto D."/>
            <person name="Vollmers J."/>
            <person name="Rivas-Marin E."/>
            <person name="Kohn T."/>
            <person name="Peeters S.H."/>
            <person name="Heuer A."/>
            <person name="Rast P."/>
            <person name="Oberbeckmann S."/>
            <person name="Bunk B."/>
            <person name="Jeske O."/>
            <person name="Meyerdierks A."/>
            <person name="Storesund J.E."/>
            <person name="Kallscheuer N."/>
            <person name="Luecker S."/>
            <person name="Lage O.M."/>
            <person name="Pohl T."/>
            <person name="Merkel B.J."/>
            <person name="Hornburger P."/>
            <person name="Mueller R.-W."/>
            <person name="Bruemmer F."/>
            <person name="Labrenz M."/>
            <person name="Spormann A.M."/>
            <person name="Op Den Camp H."/>
            <person name="Overmann J."/>
            <person name="Amann R."/>
            <person name="Jetten M.S.M."/>
            <person name="Mascher T."/>
            <person name="Medema M.H."/>
            <person name="Devos D.P."/>
            <person name="Kaster A.-K."/>
            <person name="Ovreas L."/>
            <person name="Rohde M."/>
            <person name="Galperin M.Y."/>
            <person name="Jogler C."/>
        </authorList>
    </citation>
    <scope>NUCLEOTIDE SEQUENCE [LARGE SCALE GENOMIC DNA]</scope>
    <source>
        <strain evidence="6 7">Pla100</strain>
    </source>
</reference>
<dbReference type="InterPro" id="IPR003439">
    <property type="entry name" value="ABC_transporter-like_ATP-bd"/>
</dbReference>
<dbReference type="Pfam" id="PF00005">
    <property type="entry name" value="ABC_tran"/>
    <property type="match status" value="1"/>
</dbReference>
<dbReference type="PANTHER" id="PTHR43423:SF1">
    <property type="entry name" value="ABC TRANSPORTER I FAMILY MEMBER 17"/>
    <property type="match status" value="1"/>
</dbReference>
<keyword evidence="4 6" id="KW-0067">ATP-binding</keyword>
<dbReference type="PROSITE" id="PS00211">
    <property type="entry name" value="ABC_TRANSPORTER_1"/>
    <property type="match status" value="1"/>
</dbReference>
<keyword evidence="1" id="KW-0813">Transport</keyword>
<keyword evidence="7" id="KW-1185">Reference proteome</keyword>
<evidence type="ECO:0000256" key="1">
    <source>
        <dbReference type="ARBA" id="ARBA00022448"/>
    </source>
</evidence>
<dbReference type="EMBL" id="SJPM01000009">
    <property type="protein sequence ID" value="TWT93537.1"/>
    <property type="molecule type" value="Genomic_DNA"/>
</dbReference>
<organism evidence="6 7">
    <name type="scientific">Neorhodopirellula pilleata</name>
    <dbReference type="NCBI Taxonomy" id="2714738"/>
    <lineage>
        <taxon>Bacteria</taxon>
        <taxon>Pseudomonadati</taxon>
        <taxon>Planctomycetota</taxon>
        <taxon>Planctomycetia</taxon>
        <taxon>Pirellulales</taxon>
        <taxon>Pirellulaceae</taxon>
        <taxon>Neorhodopirellula</taxon>
    </lineage>
</organism>
<dbReference type="SMART" id="SM00382">
    <property type="entry name" value="AAA"/>
    <property type="match status" value="1"/>
</dbReference>